<dbReference type="InterPro" id="IPR017871">
    <property type="entry name" value="ABC_transporter-like_CS"/>
</dbReference>
<evidence type="ECO:0000256" key="4">
    <source>
        <dbReference type="ARBA" id="ARBA00022840"/>
    </source>
</evidence>
<dbReference type="PANTHER" id="PTHR43776">
    <property type="entry name" value="TRANSPORT ATP-BINDING PROTEIN"/>
    <property type="match status" value="1"/>
</dbReference>
<dbReference type="OrthoDB" id="9767950at2"/>
<keyword evidence="3" id="KW-0547">Nucleotide-binding</keyword>
<dbReference type="Gene3D" id="3.40.50.300">
    <property type="entry name" value="P-loop containing nucleotide triphosphate hydrolases"/>
    <property type="match status" value="1"/>
</dbReference>
<keyword evidence="7" id="KW-1185">Reference proteome</keyword>
<dbReference type="GO" id="GO:0055085">
    <property type="term" value="P:transmembrane transport"/>
    <property type="evidence" value="ECO:0007669"/>
    <property type="project" value="UniProtKB-ARBA"/>
</dbReference>
<evidence type="ECO:0000259" key="5">
    <source>
        <dbReference type="PROSITE" id="PS50893"/>
    </source>
</evidence>
<sequence length="265" mass="29209">MRGPLLEIDALSRSYPLPRPRLFAPAPQFTAVANMSFAVAEGECLAIVGESGCGKSTLARVIAGLDRPSAGAIRWAALPEGCVPVQMVFQDPHRSLNPRRTIGWSLQEPLYRSALPRSQRISRMRDMLEEVGLSPEVATRYPHEFSGGQRQRIALARALMPNPRLLIADEPTSALDLSVQAQILALLGELRTRHRLAILFISHNLLAVRAVADRVLVMAEGRRVELGPTAEIFARPTHPVTQNLLDAELILPNFTQFSSNVFTVR</sequence>
<dbReference type="InterPro" id="IPR003593">
    <property type="entry name" value="AAA+_ATPase"/>
</dbReference>
<gene>
    <name evidence="6" type="ORF">VZ95_10620</name>
</gene>
<dbReference type="PROSITE" id="PS00211">
    <property type="entry name" value="ABC_TRANSPORTER_1"/>
    <property type="match status" value="1"/>
</dbReference>
<evidence type="ECO:0000256" key="3">
    <source>
        <dbReference type="ARBA" id="ARBA00022741"/>
    </source>
</evidence>
<organism evidence="6 7">
    <name type="scientific">Elstera litoralis</name>
    <dbReference type="NCBI Taxonomy" id="552518"/>
    <lineage>
        <taxon>Bacteria</taxon>
        <taxon>Pseudomonadati</taxon>
        <taxon>Pseudomonadota</taxon>
        <taxon>Alphaproteobacteria</taxon>
        <taxon>Rhodospirillales</taxon>
        <taxon>Rhodospirillaceae</taxon>
        <taxon>Elstera</taxon>
    </lineage>
</organism>
<evidence type="ECO:0000256" key="2">
    <source>
        <dbReference type="ARBA" id="ARBA00022448"/>
    </source>
</evidence>
<dbReference type="PROSITE" id="PS50893">
    <property type="entry name" value="ABC_TRANSPORTER_2"/>
    <property type="match status" value="1"/>
</dbReference>
<evidence type="ECO:0000313" key="6">
    <source>
        <dbReference type="EMBL" id="KJV09572.1"/>
    </source>
</evidence>
<keyword evidence="4" id="KW-0067">ATP-binding</keyword>
<accession>A0A0F3ISH7</accession>
<proteinExistence type="inferred from homology"/>
<dbReference type="AlphaFoldDB" id="A0A0F3ISH7"/>
<comment type="caution">
    <text evidence="6">The sequence shown here is derived from an EMBL/GenBank/DDBJ whole genome shotgun (WGS) entry which is preliminary data.</text>
</comment>
<name>A0A0F3ISH7_9PROT</name>
<dbReference type="RefSeq" id="WP_045775812.1">
    <property type="nucleotide sequence ID" value="NZ_LAJY01000255.1"/>
</dbReference>
<dbReference type="EMBL" id="LAJY01000255">
    <property type="protein sequence ID" value="KJV09572.1"/>
    <property type="molecule type" value="Genomic_DNA"/>
</dbReference>
<dbReference type="CDD" id="cd03257">
    <property type="entry name" value="ABC_NikE_OppD_transporters"/>
    <property type="match status" value="1"/>
</dbReference>
<evidence type="ECO:0000256" key="1">
    <source>
        <dbReference type="ARBA" id="ARBA00005417"/>
    </source>
</evidence>
<evidence type="ECO:0000313" key="7">
    <source>
        <dbReference type="Proteomes" id="UP000033774"/>
    </source>
</evidence>
<dbReference type="GO" id="GO:0016887">
    <property type="term" value="F:ATP hydrolysis activity"/>
    <property type="evidence" value="ECO:0007669"/>
    <property type="project" value="InterPro"/>
</dbReference>
<dbReference type="PANTHER" id="PTHR43776:SF7">
    <property type="entry name" value="D,D-DIPEPTIDE TRANSPORT ATP-BINDING PROTEIN DDPF-RELATED"/>
    <property type="match status" value="1"/>
</dbReference>
<dbReference type="InterPro" id="IPR027417">
    <property type="entry name" value="P-loop_NTPase"/>
</dbReference>
<comment type="similarity">
    <text evidence="1">Belongs to the ABC transporter superfamily.</text>
</comment>
<dbReference type="Pfam" id="PF00005">
    <property type="entry name" value="ABC_tran"/>
    <property type="match status" value="1"/>
</dbReference>
<feature type="domain" description="ABC transporter" evidence="5">
    <location>
        <begin position="6"/>
        <end position="245"/>
    </location>
</feature>
<reference evidence="6 7" key="1">
    <citation type="submission" date="2015-03" db="EMBL/GenBank/DDBJ databases">
        <title>Draft genome sequence of Elstera litoralis.</title>
        <authorList>
            <person name="Rahalkar M.C."/>
            <person name="Dhakephalkar P.K."/>
            <person name="Pore S.D."/>
            <person name="Arora P."/>
            <person name="Kapse N.G."/>
            <person name="Pandit P.S."/>
        </authorList>
    </citation>
    <scope>NUCLEOTIDE SEQUENCE [LARGE SCALE GENOMIC DNA]</scope>
    <source>
        <strain evidence="6 7">Dia-1</strain>
    </source>
</reference>
<dbReference type="SUPFAM" id="SSF52540">
    <property type="entry name" value="P-loop containing nucleoside triphosphate hydrolases"/>
    <property type="match status" value="1"/>
</dbReference>
<dbReference type="InterPro" id="IPR050319">
    <property type="entry name" value="ABC_transp_ATP-bind"/>
</dbReference>
<protein>
    <recommendedName>
        <fullName evidence="5">ABC transporter domain-containing protein</fullName>
    </recommendedName>
</protein>
<dbReference type="SMART" id="SM00382">
    <property type="entry name" value="AAA"/>
    <property type="match status" value="1"/>
</dbReference>
<keyword evidence="2" id="KW-0813">Transport</keyword>
<dbReference type="Proteomes" id="UP000033774">
    <property type="component" value="Unassembled WGS sequence"/>
</dbReference>
<dbReference type="GO" id="GO:0005524">
    <property type="term" value="F:ATP binding"/>
    <property type="evidence" value="ECO:0007669"/>
    <property type="project" value="UniProtKB-KW"/>
</dbReference>
<dbReference type="InterPro" id="IPR003439">
    <property type="entry name" value="ABC_transporter-like_ATP-bd"/>
</dbReference>